<name>A0A6J7WEV3_9CAUD</name>
<organism evidence="3">
    <name type="scientific">uncultured Caudovirales phage</name>
    <dbReference type="NCBI Taxonomy" id="2100421"/>
    <lineage>
        <taxon>Viruses</taxon>
        <taxon>Duplodnaviria</taxon>
        <taxon>Heunggongvirae</taxon>
        <taxon>Uroviricota</taxon>
        <taxon>Caudoviricetes</taxon>
        <taxon>Peduoviridae</taxon>
        <taxon>Maltschvirus</taxon>
        <taxon>Maltschvirus maltsch</taxon>
    </lineage>
</organism>
<evidence type="ECO:0000313" key="3">
    <source>
        <dbReference type="EMBL" id="CAB5209169.1"/>
    </source>
</evidence>
<evidence type="ECO:0000313" key="2">
    <source>
        <dbReference type="EMBL" id="CAB4125894.1"/>
    </source>
</evidence>
<feature type="region of interest" description="Disordered" evidence="1">
    <location>
        <begin position="17"/>
        <end position="40"/>
    </location>
</feature>
<proteinExistence type="predicted"/>
<dbReference type="EMBL" id="LR796187">
    <property type="protein sequence ID" value="CAB4125894.1"/>
    <property type="molecule type" value="Genomic_DNA"/>
</dbReference>
<accession>A0A6J7WEV3</accession>
<gene>
    <name evidence="3" type="ORF">UFOVP181_344</name>
    <name evidence="2" type="ORF">UFOVP57_295</name>
</gene>
<dbReference type="EMBL" id="LR798231">
    <property type="protein sequence ID" value="CAB5209169.1"/>
    <property type="molecule type" value="Genomic_DNA"/>
</dbReference>
<reference evidence="3" key="1">
    <citation type="submission" date="2020-05" db="EMBL/GenBank/DDBJ databases">
        <authorList>
            <person name="Chiriac C."/>
            <person name="Salcher M."/>
            <person name="Ghai R."/>
            <person name="Kavagutti S V."/>
        </authorList>
    </citation>
    <scope>NUCLEOTIDE SEQUENCE</scope>
</reference>
<feature type="region of interest" description="Disordered" evidence="1">
    <location>
        <begin position="540"/>
        <end position="576"/>
    </location>
</feature>
<dbReference type="InterPro" id="IPR010823">
    <property type="entry name" value="Portal_Gp20"/>
</dbReference>
<evidence type="ECO:0000256" key="1">
    <source>
        <dbReference type="SAM" id="MobiDB-lite"/>
    </source>
</evidence>
<feature type="compositionally biased region" description="Polar residues" evidence="1">
    <location>
        <begin position="17"/>
        <end position="26"/>
    </location>
</feature>
<dbReference type="Pfam" id="PF07230">
    <property type="entry name" value="Portal_T4"/>
    <property type="match status" value="1"/>
</dbReference>
<feature type="compositionally biased region" description="Acidic residues" evidence="1">
    <location>
        <begin position="549"/>
        <end position="559"/>
    </location>
</feature>
<protein>
    <submittedName>
        <fullName evidence="3">Portal vertex protein</fullName>
    </submittedName>
</protein>
<sequence>MSWKKFFTPVSVDGQLSPISGSNSGNKPGPAKSNYSSYLPDVYSGSPNRIERYQQYEVMDSDPEVNAALDILAEFCTQKLKDGKTPFGVQWRHKATNSEVRILAEYMQQWCKLNKFDTRIFRVIRNTFKYGDCFFIRDPETQKWSYIDPSKVTKVIVNESEGKKPEQYVIKDLAPNFINLVATQITPNLNPKQTGGGISSGAGYISPAGAGKSAGGGFSSSSGSRFALGEAEYAIDAEHIVHLSLSEGLDNNYPFGNSLLENIFKVYKQKELLEDAILIYRIQRAPERRVFHIDVGNMPSHMAMAFVERVKNEIHQRRIPSQTGGGQNVIDSAYNPLSINEDYFFPQTAEGRGSKVETLPGGTNLGEIDDLKYFTNKLFRGLRIPSSYLPTGADDSQASYNDGRVGTAYIQELRFNKYCERLQALVTHVFDEEFKMYMYTRGVNIDANLFELKFNPPLNFASTRQSALDAERINTFNTIQAVPFMSKRFALKRFLGLTDEEIAENERYWAEENGKGTPTDTDAAGELRSAGLSAAGIEGDLGAAGDLSAPEDMEGEEMSTEGASPMANTAPAAPVA</sequence>